<organism evidence="1 2">
    <name type="scientific">Paenibacillus baimaensis</name>
    <dbReference type="NCBI Taxonomy" id="2982185"/>
    <lineage>
        <taxon>Bacteria</taxon>
        <taxon>Bacillati</taxon>
        <taxon>Bacillota</taxon>
        <taxon>Bacilli</taxon>
        <taxon>Bacillales</taxon>
        <taxon>Paenibacillaceae</taxon>
        <taxon>Paenibacillus</taxon>
    </lineage>
</organism>
<gene>
    <name evidence="1" type="ORF">OB236_26895</name>
</gene>
<dbReference type="PANTHER" id="PTHR36932">
    <property type="entry name" value="CAPSULAR POLYSACCHARIDE BIOSYNTHESIS PROTEIN"/>
    <property type="match status" value="1"/>
</dbReference>
<dbReference type="EMBL" id="JAOQIO010000095">
    <property type="protein sequence ID" value="MCU6795749.1"/>
    <property type="molecule type" value="Genomic_DNA"/>
</dbReference>
<evidence type="ECO:0008006" key="3">
    <source>
        <dbReference type="Google" id="ProtNLM"/>
    </source>
</evidence>
<sequence>MLNRKATVLWHYFLDRYLHRWANRRAFEEWQEAKVIAHLQLIRESSAFYQELWNGLTTSKWREFPIIDKQIMMDHFDSLNTVGIRKEEAFTLALKAESTRDFTPQLNGITIGLSSGTSGNRGLFVVSPQEQYAWAGRVLSKVLPGSLLASHRIAFFLRANSNLYGSVSGTRLRFEFFDLIEPMQQHIYRLNTYLPNLWIAPPSVLHLLADAYRQGKLIAKPQRMVSVAEVLDPLDRQYIESVFQLPIHQVYQCTEGFLAATCAHGTLHLNEDMVAFQKESVDGEHRFVPILTDFTRFAQPIIRYRLNDLLVERSRPCPCGSLMTGIEVVEGRCDDLFYLPHAVHQELVPVFPDLITRTIMGAAPTAVAYHIVQLAPDRIELSLEFAVDTSTTMDFIYSTVQLALETLFIRMNCKKPNILMTPYETIVPGTRKLRRVERRFSIESSHSNL</sequence>
<keyword evidence="2" id="KW-1185">Reference proteome</keyword>
<comment type="caution">
    <text evidence="1">The sequence shown here is derived from an EMBL/GenBank/DDBJ whole genome shotgun (WGS) entry which is preliminary data.</text>
</comment>
<dbReference type="InterPro" id="IPR012685">
    <property type="entry name" value="CHP02304_F390_synth-rel"/>
</dbReference>
<reference evidence="1 2" key="1">
    <citation type="submission" date="2022-09" db="EMBL/GenBank/DDBJ databases">
        <authorList>
            <person name="Han X.L."/>
            <person name="Wang Q."/>
            <person name="Lu T."/>
        </authorList>
    </citation>
    <scope>NUCLEOTIDE SEQUENCE [LARGE SCALE GENOMIC DNA]</scope>
    <source>
        <strain evidence="1 2">WQ 127069</strain>
    </source>
</reference>
<evidence type="ECO:0000313" key="2">
    <source>
        <dbReference type="Proteomes" id="UP001652445"/>
    </source>
</evidence>
<dbReference type="Proteomes" id="UP001652445">
    <property type="component" value="Unassembled WGS sequence"/>
</dbReference>
<dbReference type="Gene3D" id="3.40.50.12780">
    <property type="entry name" value="N-terminal domain of ligase-like"/>
    <property type="match status" value="1"/>
</dbReference>
<dbReference type="SUPFAM" id="SSF56801">
    <property type="entry name" value="Acetyl-CoA synthetase-like"/>
    <property type="match status" value="1"/>
</dbReference>
<name>A0ABT2UM77_9BACL</name>
<dbReference type="RefSeq" id="WP_262686695.1">
    <property type="nucleotide sequence ID" value="NZ_JAOQIO010000095.1"/>
</dbReference>
<dbReference type="NCBIfam" id="TIGR02304">
    <property type="entry name" value="aden_form_hyp"/>
    <property type="match status" value="1"/>
</dbReference>
<dbReference type="InterPro" id="IPR053158">
    <property type="entry name" value="CapK_Type1_Caps_Biosynth"/>
</dbReference>
<proteinExistence type="predicted"/>
<accession>A0ABT2UM77</accession>
<dbReference type="PANTHER" id="PTHR36932:SF1">
    <property type="entry name" value="CAPSULAR POLYSACCHARIDE BIOSYNTHESIS PROTEIN"/>
    <property type="match status" value="1"/>
</dbReference>
<dbReference type="InterPro" id="IPR042099">
    <property type="entry name" value="ANL_N_sf"/>
</dbReference>
<evidence type="ECO:0000313" key="1">
    <source>
        <dbReference type="EMBL" id="MCU6795749.1"/>
    </source>
</evidence>
<protein>
    <recommendedName>
        <fullName evidence="3">Adenylate cyclase</fullName>
    </recommendedName>
</protein>